<keyword evidence="4" id="KW-0630">Potassium</keyword>
<evidence type="ECO:0000259" key="8">
    <source>
        <dbReference type="PROSITE" id="PS51202"/>
    </source>
</evidence>
<dbReference type="SUPFAM" id="SSF51735">
    <property type="entry name" value="NAD(P)-binding Rossmann-fold domains"/>
    <property type="match status" value="2"/>
</dbReference>
<evidence type="ECO:0000256" key="2">
    <source>
        <dbReference type="ARBA" id="ARBA00022448"/>
    </source>
</evidence>
<evidence type="ECO:0000313" key="9">
    <source>
        <dbReference type="EMBL" id="RJX49493.1"/>
    </source>
</evidence>
<dbReference type="PROSITE" id="PS51202">
    <property type="entry name" value="RCK_C"/>
    <property type="match status" value="2"/>
</dbReference>
<dbReference type="NCBIfam" id="NF007034">
    <property type="entry name" value="PRK09496.2-1"/>
    <property type="match status" value="1"/>
</dbReference>
<dbReference type="SUPFAM" id="SSF116726">
    <property type="entry name" value="TrkA C-terminal domain-like"/>
    <property type="match status" value="2"/>
</dbReference>
<gene>
    <name evidence="9" type="ORF">DP106_08465</name>
</gene>
<comment type="function">
    <text evidence="1">Part of a potassium transport system.</text>
</comment>
<dbReference type="PANTHER" id="PTHR43833:SF5">
    <property type="entry name" value="TRK SYSTEM POTASSIUM UPTAKE PROTEIN TRKA"/>
    <property type="match status" value="1"/>
</dbReference>
<protein>
    <submittedName>
        <fullName evidence="9">Trk system potassium transporter TrkA</fullName>
    </submittedName>
</protein>
<dbReference type="PANTHER" id="PTHR43833">
    <property type="entry name" value="POTASSIUM CHANNEL PROTEIN 2-RELATED-RELATED"/>
    <property type="match status" value="1"/>
</dbReference>
<proteinExistence type="predicted"/>
<evidence type="ECO:0000256" key="6">
    <source>
        <dbReference type="ARBA" id="ARBA00023065"/>
    </source>
</evidence>
<feature type="domain" description="RCK N-terminal" evidence="7">
    <location>
        <begin position="1"/>
        <end position="119"/>
    </location>
</feature>
<dbReference type="InterPro" id="IPR003148">
    <property type="entry name" value="RCK_N"/>
</dbReference>
<accession>A0A3A6QDN3</accession>
<dbReference type="Pfam" id="PF02080">
    <property type="entry name" value="TrkA_C"/>
    <property type="match status" value="2"/>
</dbReference>
<evidence type="ECO:0000256" key="1">
    <source>
        <dbReference type="ARBA" id="ARBA00003660"/>
    </source>
</evidence>
<reference evidence="9 10" key="1">
    <citation type="submission" date="2018-06" db="EMBL/GenBank/DDBJ databases">
        <title>Halonotius sp. F13-13 a new haloarchaeeon isolated from a solar saltern from Isla Cristina, Huelva, Spain.</title>
        <authorList>
            <person name="Duran-Viseras A."/>
            <person name="Sanchez-Porro C."/>
            <person name="Ventosa A."/>
        </authorList>
    </citation>
    <scope>NUCLEOTIDE SEQUENCE [LARGE SCALE GENOMIC DNA]</scope>
    <source>
        <strain evidence="9 10">CECT 7525</strain>
    </source>
</reference>
<dbReference type="RefSeq" id="WP_120084682.1">
    <property type="nucleotide sequence ID" value="NZ_QMDW01000010.1"/>
</dbReference>
<dbReference type="OrthoDB" id="27588at2157"/>
<keyword evidence="6" id="KW-0406">Ion transport</keyword>
<dbReference type="PROSITE" id="PS51201">
    <property type="entry name" value="RCK_N"/>
    <property type="match status" value="2"/>
</dbReference>
<dbReference type="PRINTS" id="PR00335">
    <property type="entry name" value="KUPTAKETRKA"/>
</dbReference>
<dbReference type="InterPro" id="IPR036721">
    <property type="entry name" value="RCK_C_sf"/>
</dbReference>
<evidence type="ECO:0000259" key="7">
    <source>
        <dbReference type="PROSITE" id="PS51201"/>
    </source>
</evidence>
<keyword evidence="2" id="KW-0813">Transport</keyword>
<dbReference type="NCBIfam" id="NF007039">
    <property type="entry name" value="PRK09496.3-2"/>
    <property type="match status" value="1"/>
</dbReference>
<dbReference type="InterPro" id="IPR050721">
    <property type="entry name" value="Trk_Ktr_HKT_K-transport"/>
</dbReference>
<evidence type="ECO:0000256" key="4">
    <source>
        <dbReference type="ARBA" id="ARBA00022958"/>
    </source>
</evidence>
<dbReference type="Pfam" id="PF02254">
    <property type="entry name" value="TrkA_N"/>
    <property type="match status" value="2"/>
</dbReference>
<evidence type="ECO:0000256" key="5">
    <source>
        <dbReference type="ARBA" id="ARBA00023027"/>
    </source>
</evidence>
<name>A0A3A6QDN3_9EURY</name>
<feature type="domain" description="RCK C-terminal" evidence="8">
    <location>
        <begin position="364"/>
        <end position="445"/>
    </location>
</feature>
<dbReference type="InterPro" id="IPR006037">
    <property type="entry name" value="RCK_C"/>
</dbReference>
<dbReference type="Gene3D" id="3.40.50.720">
    <property type="entry name" value="NAD(P)-binding Rossmann-like Domain"/>
    <property type="match status" value="2"/>
</dbReference>
<keyword evidence="10" id="KW-1185">Reference proteome</keyword>
<dbReference type="GO" id="GO:0015079">
    <property type="term" value="F:potassium ion transmembrane transporter activity"/>
    <property type="evidence" value="ECO:0007669"/>
    <property type="project" value="InterPro"/>
</dbReference>
<dbReference type="AlphaFoldDB" id="A0A3A6QDN3"/>
<keyword evidence="3" id="KW-0633">Potassium transport</keyword>
<dbReference type="Gene3D" id="3.30.70.1450">
    <property type="entry name" value="Regulator of K+ conductance, C-terminal domain"/>
    <property type="match status" value="2"/>
</dbReference>
<dbReference type="GO" id="GO:0005886">
    <property type="term" value="C:plasma membrane"/>
    <property type="evidence" value="ECO:0007669"/>
    <property type="project" value="InterPro"/>
</dbReference>
<dbReference type="EMBL" id="QMDW01000010">
    <property type="protein sequence ID" value="RJX49493.1"/>
    <property type="molecule type" value="Genomic_DNA"/>
</dbReference>
<feature type="domain" description="RCK C-terminal" evidence="8">
    <location>
        <begin position="139"/>
        <end position="220"/>
    </location>
</feature>
<dbReference type="InterPro" id="IPR006036">
    <property type="entry name" value="K_uptake_TrkA"/>
</dbReference>
<organism evidence="9 10">
    <name type="scientific">Halonotius pteroides</name>
    <dbReference type="NCBI Taxonomy" id="268735"/>
    <lineage>
        <taxon>Archaea</taxon>
        <taxon>Methanobacteriati</taxon>
        <taxon>Methanobacteriota</taxon>
        <taxon>Stenosarchaea group</taxon>
        <taxon>Halobacteria</taxon>
        <taxon>Halobacteriales</taxon>
        <taxon>Haloferacaceae</taxon>
        <taxon>Halonotius</taxon>
    </lineage>
</organism>
<comment type="caution">
    <text evidence="9">The sequence shown here is derived from an EMBL/GenBank/DDBJ whole genome shotgun (WGS) entry which is preliminary data.</text>
</comment>
<dbReference type="InterPro" id="IPR036291">
    <property type="entry name" value="NAD(P)-bd_dom_sf"/>
</dbReference>
<evidence type="ECO:0000313" key="10">
    <source>
        <dbReference type="Proteomes" id="UP000281564"/>
    </source>
</evidence>
<dbReference type="Proteomes" id="UP000281564">
    <property type="component" value="Unassembled WGS sequence"/>
</dbReference>
<keyword evidence="5" id="KW-0520">NAD</keyword>
<evidence type="ECO:0000256" key="3">
    <source>
        <dbReference type="ARBA" id="ARBA00022538"/>
    </source>
</evidence>
<feature type="domain" description="RCK N-terminal" evidence="7">
    <location>
        <begin position="227"/>
        <end position="344"/>
    </location>
</feature>
<dbReference type="NCBIfam" id="NF007031">
    <property type="entry name" value="PRK09496.1-2"/>
    <property type="match status" value="1"/>
</dbReference>
<sequence>MNVLIVGAGQVGESIAADLAANHDVTVVDQRSDRTEELTYGYDVLTVTGDGTDVDVLEEAGIESAEMVIASTDDDETNIVVCSTAAALSGALTIARIKQAKYLETWERADRVFGVDYMVCTNLLTARSIGRVVGLPAAVDVDPFAGGRVQMAEFEISEQCPIVDQTVQEADRYDSLTFAAVIRGEAVIVPDGSTVITAGDRVVIIGSPESVHSFADGLDPDHGAGADEEVAIFGGSEIGYHVARLLSERGFNPRLIEQDHDRARELAEELPATQIMESDATDMEFLERERVDEADVVVAALESDDKNLLVSLLAKRLGVDRTVAVIDTPAYVELFEAVGVDVAINPRIVVAEEITRLTQSEKTENVALIESDKAEVIEVEIDADSVLAGRPIQESVADLPNGVVIGAITRNTSFVTPRGDTEIQPGDHVVLFVDAGAIDATTSKL</sequence>